<keyword evidence="2" id="KW-1185">Reference proteome</keyword>
<dbReference type="EMBL" id="KQ998126">
    <property type="protein sequence ID" value="KZV43343.1"/>
    <property type="molecule type" value="Genomic_DNA"/>
</dbReference>
<name>A0A2Z7CFQ2_9LAMI</name>
<accession>A0A2Z7CFQ2</accession>
<evidence type="ECO:0000313" key="1">
    <source>
        <dbReference type="EMBL" id="KZV43343.1"/>
    </source>
</evidence>
<evidence type="ECO:0000313" key="2">
    <source>
        <dbReference type="Proteomes" id="UP000250235"/>
    </source>
</evidence>
<sequence length="155" mass="17767">MEASWQRELNATNLAPNGVVYHRQTEEIDYDLMNSRHRHTGLTYVCSSNLSAIPDLTPLRYTNLRPLNDVAQESNRFEHLCTIQFLFPTDLATSTDHTTQLLPTSVKADNAKRRRTAFTIASLKRHRIATQIRMIDLTHSDLTSAGTYKPHRFTL</sequence>
<reference evidence="1 2" key="1">
    <citation type="journal article" date="2015" name="Proc. Natl. Acad. Sci. U.S.A.">
        <title>The resurrection genome of Boea hygrometrica: A blueprint for survival of dehydration.</title>
        <authorList>
            <person name="Xiao L."/>
            <person name="Yang G."/>
            <person name="Zhang L."/>
            <person name="Yang X."/>
            <person name="Zhao S."/>
            <person name="Ji Z."/>
            <person name="Zhou Q."/>
            <person name="Hu M."/>
            <person name="Wang Y."/>
            <person name="Chen M."/>
            <person name="Xu Y."/>
            <person name="Jin H."/>
            <person name="Xiao X."/>
            <person name="Hu G."/>
            <person name="Bao F."/>
            <person name="Hu Y."/>
            <person name="Wan P."/>
            <person name="Li L."/>
            <person name="Deng X."/>
            <person name="Kuang T."/>
            <person name="Xiang C."/>
            <person name="Zhu J.K."/>
            <person name="Oliver M.J."/>
            <person name="He Y."/>
        </authorList>
    </citation>
    <scope>NUCLEOTIDE SEQUENCE [LARGE SCALE GENOMIC DNA]</scope>
    <source>
        <strain evidence="2">cv. XS01</strain>
    </source>
</reference>
<organism evidence="1 2">
    <name type="scientific">Dorcoceras hygrometricum</name>
    <dbReference type="NCBI Taxonomy" id="472368"/>
    <lineage>
        <taxon>Eukaryota</taxon>
        <taxon>Viridiplantae</taxon>
        <taxon>Streptophyta</taxon>
        <taxon>Embryophyta</taxon>
        <taxon>Tracheophyta</taxon>
        <taxon>Spermatophyta</taxon>
        <taxon>Magnoliopsida</taxon>
        <taxon>eudicotyledons</taxon>
        <taxon>Gunneridae</taxon>
        <taxon>Pentapetalae</taxon>
        <taxon>asterids</taxon>
        <taxon>lamiids</taxon>
        <taxon>Lamiales</taxon>
        <taxon>Gesneriaceae</taxon>
        <taxon>Didymocarpoideae</taxon>
        <taxon>Trichosporeae</taxon>
        <taxon>Loxocarpinae</taxon>
        <taxon>Dorcoceras</taxon>
    </lineage>
</organism>
<dbReference type="Proteomes" id="UP000250235">
    <property type="component" value="Unassembled WGS sequence"/>
</dbReference>
<protein>
    <submittedName>
        <fullName evidence="1">Uncharacterized protein</fullName>
    </submittedName>
</protein>
<dbReference type="AlphaFoldDB" id="A0A2Z7CFQ2"/>
<gene>
    <name evidence="1" type="ORF">F511_35022</name>
</gene>
<proteinExistence type="predicted"/>